<dbReference type="Proteomes" id="UP000198937">
    <property type="component" value="Unassembled WGS sequence"/>
</dbReference>
<accession>A0A1C6UUA3</accession>
<evidence type="ECO:0000313" key="1">
    <source>
        <dbReference type="EMBL" id="SCL57433.1"/>
    </source>
</evidence>
<evidence type="ECO:0000313" key="2">
    <source>
        <dbReference type="Proteomes" id="UP000198937"/>
    </source>
</evidence>
<dbReference type="STRING" id="683228.GA0070617_3525"/>
<dbReference type="EMBL" id="FMIA01000002">
    <property type="protein sequence ID" value="SCL57433.1"/>
    <property type="molecule type" value="Genomic_DNA"/>
</dbReference>
<proteinExistence type="predicted"/>
<protein>
    <submittedName>
        <fullName evidence="1">Uncharacterized protein</fullName>
    </submittedName>
</protein>
<dbReference type="AlphaFoldDB" id="A0A1C6UUA3"/>
<sequence length="125" mass="13213">MVTVATTLVAWAATELAQSGRVAVTSLIEFLHDRFRHEQTAHQAIEVALHRPSADTVSGLAGVLERESLRDPSFGAELQARVRKIQASLTESGNVTNTVSGDVAGPVIQARDVHGGIMFGGTTPP</sequence>
<dbReference type="OrthoDB" id="4555377at2"/>
<dbReference type="RefSeq" id="WP_139135693.1">
    <property type="nucleotide sequence ID" value="NZ_BMMJ01000013.1"/>
</dbReference>
<keyword evidence="2" id="KW-1185">Reference proteome</keyword>
<reference evidence="1 2" key="1">
    <citation type="submission" date="2016-06" db="EMBL/GenBank/DDBJ databases">
        <authorList>
            <person name="Kjaerup R.B."/>
            <person name="Dalgaard T.S."/>
            <person name="Juul-Madsen H.R."/>
        </authorList>
    </citation>
    <scope>NUCLEOTIDE SEQUENCE [LARGE SCALE GENOMIC DNA]</scope>
    <source>
        <strain evidence="1 2">DSM 45577</strain>
    </source>
</reference>
<organism evidence="1 2">
    <name type="scientific">Micromonospora yangpuensis</name>
    <dbReference type="NCBI Taxonomy" id="683228"/>
    <lineage>
        <taxon>Bacteria</taxon>
        <taxon>Bacillati</taxon>
        <taxon>Actinomycetota</taxon>
        <taxon>Actinomycetes</taxon>
        <taxon>Micromonosporales</taxon>
        <taxon>Micromonosporaceae</taxon>
        <taxon>Micromonospora</taxon>
    </lineage>
</organism>
<name>A0A1C6UUA3_9ACTN</name>
<gene>
    <name evidence="1" type="ORF">GA0070617_3525</name>
</gene>